<dbReference type="Gene3D" id="3.30.460.90">
    <property type="match status" value="1"/>
</dbReference>
<dbReference type="GO" id="GO:0046872">
    <property type="term" value="F:metal ion binding"/>
    <property type="evidence" value="ECO:0007669"/>
    <property type="project" value="UniProtKB-KW"/>
</dbReference>
<evidence type="ECO:0000256" key="3">
    <source>
        <dbReference type="ARBA" id="ARBA00022679"/>
    </source>
</evidence>
<name>A0AAD9PZE5_ACRCE</name>
<proteinExistence type="inferred from homology"/>
<dbReference type="InterPro" id="IPR024810">
    <property type="entry name" value="MAB21L/cGLR"/>
</dbReference>
<dbReference type="EMBL" id="JARQWQ010000093">
    <property type="protein sequence ID" value="KAK2551788.1"/>
    <property type="molecule type" value="Genomic_DNA"/>
</dbReference>
<evidence type="ECO:0000259" key="10">
    <source>
        <dbReference type="Pfam" id="PF20266"/>
    </source>
</evidence>
<keyword evidence="5" id="KW-0479">Metal-binding</keyword>
<keyword evidence="8" id="KW-0460">Magnesium</keyword>
<feature type="domain" description="Mab-21-like nucleotidyltransferase" evidence="9">
    <location>
        <begin position="60"/>
        <end position="257"/>
    </location>
</feature>
<reference evidence="11" key="1">
    <citation type="journal article" date="2023" name="G3 (Bethesda)">
        <title>Whole genome assembly and annotation of the endangered Caribbean coral Acropora cervicornis.</title>
        <authorList>
            <person name="Selwyn J.D."/>
            <person name="Vollmer S.V."/>
        </authorList>
    </citation>
    <scope>NUCLEOTIDE SEQUENCE</scope>
    <source>
        <strain evidence="11">K2</strain>
    </source>
</reference>
<keyword evidence="4" id="KW-0548">Nucleotidyltransferase</keyword>
<evidence type="ECO:0000256" key="1">
    <source>
        <dbReference type="ARBA" id="ARBA00001946"/>
    </source>
</evidence>
<evidence type="ECO:0000259" key="9">
    <source>
        <dbReference type="Pfam" id="PF03281"/>
    </source>
</evidence>
<dbReference type="Pfam" id="PF03281">
    <property type="entry name" value="Mab-21"/>
    <property type="match status" value="1"/>
</dbReference>
<dbReference type="InterPro" id="IPR046906">
    <property type="entry name" value="Mab-21_HhH/H2TH-like"/>
</dbReference>
<comment type="cofactor">
    <cofactor evidence="1">
        <name>Mg(2+)</name>
        <dbReference type="ChEBI" id="CHEBI:18420"/>
    </cofactor>
</comment>
<comment type="similarity">
    <text evidence="2">Belongs to the mab-21 family.</text>
</comment>
<dbReference type="Gene3D" id="1.10.1410.40">
    <property type="match status" value="1"/>
</dbReference>
<accession>A0AAD9PZE5</accession>
<keyword evidence="6" id="KW-0547">Nucleotide-binding</keyword>
<dbReference type="SMART" id="SM01265">
    <property type="entry name" value="Mab-21"/>
    <property type="match status" value="1"/>
</dbReference>
<dbReference type="GO" id="GO:0005524">
    <property type="term" value="F:ATP binding"/>
    <property type="evidence" value="ECO:0007669"/>
    <property type="project" value="UniProtKB-KW"/>
</dbReference>
<dbReference type="Proteomes" id="UP001249851">
    <property type="component" value="Unassembled WGS sequence"/>
</dbReference>
<dbReference type="Pfam" id="PF20266">
    <property type="entry name" value="Mab-21_C"/>
    <property type="match status" value="1"/>
</dbReference>
<evidence type="ECO:0000256" key="8">
    <source>
        <dbReference type="ARBA" id="ARBA00022842"/>
    </source>
</evidence>
<evidence type="ECO:0000256" key="7">
    <source>
        <dbReference type="ARBA" id="ARBA00022840"/>
    </source>
</evidence>
<keyword evidence="12" id="KW-1185">Reference proteome</keyword>
<evidence type="ECO:0000256" key="5">
    <source>
        <dbReference type="ARBA" id="ARBA00022723"/>
    </source>
</evidence>
<reference evidence="11" key="2">
    <citation type="journal article" date="2023" name="Science">
        <title>Genomic signatures of disease resistance in endangered staghorn corals.</title>
        <authorList>
            <person name="Vollmer S.V."/>
            <person name="Selwyn J.D."/>
            <person name="Despard B.A."/>
            <person name="Roesel C.L."/>
        </authorList>
    </citation>
    <scope>NUCLEOTIDE SEQUENCE</scope>
    <source>
        <strain evidence="11">K2</strain>
    </source>
</reference>
<gene>
    <name evidence="11" type="ORF">P5673_027206</name>
</gene>
<dbReference type="PANTHER" id="PTHR10656">
    <property type="entry name" value="CELL FATE DETERMINING PROTEIN MAB21-RELATED"/>
    <property type="match status" value="1"/>
</dbReference>
<evidence type="ECO:0000313" key="11">
    <source>
        <dbReference type="EMBL" id="KAK2551788.1"/>
    </source>
</evidence>
<dbReference type="InterPro" id="IPR046903">
    <property type="entry name" value="Mab-21-like_nuc_Trfase"/>
</dbReference>
<keyword evidence="3" id="KW-0808">Transferase</keyword>
<keyword evidence="7" id="KW-0067">ATP-binding</keyword>
<evidence type="ECO:0000256" key="6">
    <source>
        <dbReference type="ARBA" id="ARBA00022741"/>
    </source>
</evidence>
<evidence type="ECO:0000256" key="4">
    <source>
        <dbReference type="ARBA" id="ARBA00022695"/>
    </source>
</evidence>
<dbReference type="AlphaFoldDB" id="A0AAD9PZE5"/>
<feature type="domain" description="Mab-21-like HhH/H2TH-like" evidence="10">
    <location>
        <begin position="309"/>
        <end position="374"/>
    </location>
</feature>
<sequence>MSIWDDEAFEKFCNQADFDMNHPEVKEIGSRIWSFIHELAGFIGREDSLFKNFVLPSGSFYEDLKSERPDEFDFMICLKDLSQPGVCRKKEIPLRPVRDPGYVDVQVTSEAHQHRWRRYISRQGNLKPDTLLKEFQQLIKKALTKMKPAEDDKLKWNIHGTDVQLRKIPVTMTLTWNGKKYRNFEIDIDLTLCIKMPGWPDASDIEKRVKRNDPRYEVIHKVMSEGHHLVASTIGESGKKRPCWRLSFSAAEGIILKEICKDPNLIHRKTLKVLKVLRKKNEDDLCLLERSDGGEYSPFHQSYIMITWALSSYVLKTMFLQEWFENPEDSKWRKDQIRKRARGILQRVEESVSRKDIRSFWIPDYKLFNFRARNATQIGRASSKLLSIRLSLAEPEKETSEDESPESHISRLFGRVKLR</sequence>
<comment type="caution">
    <text evidence="11">The sequence shown here is derived from an EMBL/GenBank/DDBJ whole genome shotgun (WGS) entry which is preliminary data.</text>
</comment>
<protein>
    <submittedName>
        <fullName evidence="11">Protein mab-21</fullName>
    </submittedName>
</protein>
<evidence type="ECO:0000313" key="12">
    <source>
        <dbReference type="Proteomes" id="UP001249851"/>
    </source>
</evidence>
<dbReference type="PANTHER" id="PTHR10656:SF42">
    <property type="entry name" value="CYCLIC GMP-AMP SYNTHASE-LIKE PROTEIN-RELATED"/>
    <property type="match status" value="1"/>
</dbReference>
<dbReference type="GO" id="GO:0016779">
    <property type="term" value="F:nucleotidyltransferase activity"/>
    <property type="evidence" value="ECO:0007669"/>
    <property type="project" value="UniProtKB-KW"/>
</dbReference>
<evidence type="ECO:0000256" key="2">
    <source>
        <dbReference type="ARBA" id="ARBA00008307"/>
    </source>
</evidence>
<organism evidence="11 12">
    <name type="scientific">Acropora cervicornis</name>
    <name type="common">Staghorn coral</name>
    <dbReference type="NCBI Taxonomy" id="6130"/>
    <lineage>
        <taxon>Eukaryota</taxon>
        <taxon>Metazoa</taxon>
        <taxon>Cnidaria</taxon>
        <taxon>Anthozoa</taxon>
        <taxon>Hexacorallia</taxon>
        <taxon>Scleractinia</taxon>
        <taxon>Astrocoeniina</taxon>
        <taxon>Acroporidae</taxon>
        <taxon>Acropora</taxon>
    </lineage>
</organism>